<gene>
    <name evidence="2" type="ORF">SO802_031380</name>
</gene>
<accession>A0AAW2BNF7</accession>
<reference evidence="2 3" key="1">
    <citation type="submission" date="2024-01" db="EMBL/GenBank/DDBJ databases">
        <title>A telomere-to-telomere, gap-free genome of sweet tea (Lithocarpus litseifolius).</title>
        <authorList>
            <person name="Zhou J."/>
        </authorList>
    </citation>
    <scope>NUCLEOTIDE SEQUENCE [LARGE SCALE GENOMIC DNA]</scope>
    <source>
        <strain evidence="2">Zhou-2022a</strain>
        <tissue evidence="2">Leaf</tissue>
    </source>
</reference>
<evidence type="ECO:0000256" key="1">
    <source>
        <dbReference type="SAM" id="MobiDB-lite"/>
    </source>
</evidence>
<sequence>MKWAPRSHFAAASLCTNKESKVQGTTLQTGLILHFYRIRSISPTFAVELTFLNFLLCSSQPLKNIDINVYYGGPLVNPEQIVGFPFTGPVIECYYMMIRHKLKTLNDLKRKIMEELNLNTACYDIKIIYRYPQEVLHEWINYGYMAIKEDKHVKIMFNRIHKMPQVNAAELYVSLEPLAEVDTEEIQQTTTSLQFTALDDGCTTMGGYTMGSYMLPSQDHADNTSETLQPQETHLGEEDEDKDHDANNGENLDDMDEYEERIERGDFHRDVDDHELVPNFEKENMEYRDESDAEDNIGV</sequence>
<evidence type="ECO:0000313" key="3">
    <source>
        <dbReference type="Proteomes" id="UP001459277"/>
    </source>
</evidence>
<feature type="region of interest" description="Disordered" evidence="1">
    <location>
        <begin position="213"/>
        <end position="299"/>
    </location>
</feature>
<organism evidence="2 3">
    <name type="scientific">Lithocarpus litseifolius</name>
    <dbReference type="NCBI Taxonomy" id="425828"/>
    <lineage>
        <taxon>Eukaryota</taxon>
        <taxon>Viridiplantae</taxon>
        <taxon>Streptophyta</taxon>
        <taxon>Embryophyta</taxon>
        <taxon>Tracheophyta</taxon>
        <taxon>Spermatophyta</taxon>
        <taxon>Magnoliopsida</taxon>
        <taxon>eudicotyledons</taxon>
        <taxon>Gunneridae</taxon>
        <taxon>Pentapetalae</taxon>
        <taxon>rosids</taxon>
        <taxon>fabids</taxon>
        <taxon>Fagales</taxon>
        <taxon>Fagaceae</taxon>
        <taxon>Lithocarpus</taxon>
    </lineage>
</organism>
<proteinExistence type="predicted"/>
<comment type="caution">
    <text evidence="2">The sequence shown here is derived from an EMBL/GenBank/DDBJ whole genome shotgun (WGS) entry which is preliminary data.</text>
</comment>
<name>A0AAW2BNF7_9ROSI</name>
<feature type="compositionally biased region" description="Basic and acidic residues" evidence="1">
    <location>
        <begin position="261"/>
        <end position="290"/>
    </location>
</feature>
<dbReference type="EMBL" id="JAZDWU010000011">
    <property type="protein sequence ID" value="KAK9986429.1"/>
    <property type="molecule type" value="Genomic_DNA"/>
</dbReference>
<protein>
    <submittedName>
        <fullName evidence="2">Uncharacterized protein</fullName>
    </submittedName>
</protein>
<keyword evidence="3" id="KW-1185">Reference proteome</keyword>
<evidence type="ECO:0000313" key="2">
    <source>
        <dbReference type="EMBL" id="KAK9986429.1"/>
    </source>
</evidence>
<dbReference type="AlphaFoldDB" id="A0AAW2BNF7"/>
<dbReference type="Proteomes" id="UP001459277">
    <property type="component" value="Unassembled WGS sequence"/>
</dbReference>
<feature type="compositionally biased region" description="Acidic residues" evidence="1">
    <location>
        <begin position="251"/>
        <end position="260"/>
    </location>
</feature>